<organism evidence="2 3">
    <name type="scientific">Pseudidiomarina homiensis</name>
    <dbReference type="NCBI Taxonomy" id="364198"/>
    <lineage>
        <taxon>Bacteria</taxon>
        <taxon>Pseudomonadati</taxon>
        <taxon>Pseudomonadota</taxon>
        <taxon>Gammaproteobacteria</taxon>
        <taxon>Alteromonadales</taxon>
        <taxon>Idiomarinaceae</taxon>
        <taxon>Pseudidiomarina</taxon>
    </lineage>
</organism>
<dbReference type="OrthoDB" id="9806150at2"/>
<dbReference type="Gene3D" id="3.90.79.10">
    <property type="entry name" value="Nucleoside Triphosphate Pyrophosphohydrolase"/>
    <property type="match status" value="1"/>
</dbReference>
<dbReference type="Proteomes" id="UP000287649">
    <property type="component" value="Unassembled WGS sequence"/>
</dbReference>
<dbReference type="Pfam" id="PF00293">
    <property type="entry name" value="NUDIX"/>
    <property type="match status" value="1"/>
</dbReference>
<dbReference type="InterPro" id="IPR015797">
    <property type="entry name" value="NUDIX_hydrolase-like_dom_sf"/>
</dbReference>
<feature type="domain" description="Nudix hydrolase" evidence="1">
    <location>
        <begin position="49"/>
        <end position="176"/>
    </location>
</feature>
<protein>
    <recommendedName>
        <fullName evidence="1">Nudix hydrolase domain-containing protein</fullName>
    </recommendedName>
</protein>
<dbReference type="RefSeq" id="WP_126771313.1">
    <property type="nucleotide sequence ID" value="NZ_PIPX01000001.1"/>
</dbReference>
<dbReference type="InterPro" id="IPR000086">
    <property type="entry name" value="NUDIX_hydrolase_dom"/>
</dbReference>
<proteinExistence type="predicted"/>
<evidence type="ECO:0000313" key="2">
    <source>
        <dbReference type="EMBL" id="RUO56233.1"/>
    </source>
</evidence>
<evidence type="ECO:0000259" key="1">
    <source>
        <dbReference type="PROSITE" id="PS51462"/>
    </source>
</evidence>
<comment type="caution">
    <text evidence="2">The sequence shown here is derived from an EMBL/GenBank/DDBJ whole genome shotgun (WGS) entry which is preliminary data.</text>
</comment>
<dbReference type="SUPFAM" id="SSF55811">
    <property type="entry name" value="Nudix"/>
    <property type="match status" value="1"/>
</dbReference>
<dbReference type="PROSITE" id="PS51462">
    <property type="entry name" value="NUDIX"/>
    <property type="match status" value="1"/>
</dbReference>
<dbReference type="AlphaFoldDB" id="A0A432Y5M9"/>
<reference evidence="3" key="1">
    <citation type="journal article" date="2018" name="Front. Microbiol.">
        <title>Genome-Based Analysis Reveals the Taxonomy and Diversity of the Family Idiomarinaceae.</title>
        <authorList>
            <person name="Liu Y."/>
            <person name="Lai Q."/>
            <person name="Shao Z."/>
        </authorList>
    </citation>
    <scope>NUCLEOTIDE SEQUENCE [LARGE SCALE GENOMIC DNA]</scope>
    <source>
        <strain evidence="3">PO-M2</strain>
    </source>
</reference>
<accession>A0A432Y5M9</accession>
<dbReference type="GO" id="GO:0003824">
    <property type="term" value="F:catalytic activity"/>
    <property type="evidence" value="ECO:0007669"/>
    <property type="project" value="UniProtKB-ARBA"/>
</dbReference>
<name>A0A432Y5M9_9GAMM</name>
<sequence>MSKTYRGDHRLGEIEILEEIKVFENRFATLYNDKVVFPSGATGEYLRFWWNAPYGVLIIATTAQHQLLLLRNFRHEDRNWQWEIPKGFGEPELTPEACAAKELHEETGFAASSWHKLHTLDTHGTPTHVFRATLAAEQLASPETSEAIAQAKLCSVDECRQLIAAGQVHDPITLYAITLLELEQVQQQA</sequence>
<gene>
    <name evidence="2" type="ORF">CWI70_05640</name>
</gene>
<dbReference type="EMBL" id="PIPX01000001">
    <property type="protein sequence ID" value="RUO56233.1"/>
    <property type="molecule type" value="Genomic_DNA"/>
</dbReference>
<keyword evidence="3" id="KW-1185">Reference proteome</keyword>
<evidence type="ECO:0000313" key="3">
    <source>
        <dbReference type="Proteomes" id="UP000287649"/>
    </source>
</evidence>
<dbReference type="CDD" id="cd03424">
    <property type="entry name" value="NUDIX_ADPRase_Nudt5_UGPPase_Nudt14"/>
    <property type="match status" value="1"/>
</dbReference>